<evidence type="ECO:0000259" key="2">
    <source>
        <dbReference type="PROSITE" id="PS50164"/>
    </source>
</evidence>
<comment type="caution">
    <text evidence="3">The sequence shown here is derived from an EMBL/GenBank/DDBJ whole genome shotgun (WGS) entry which is preliminary data.</text>
</comment>
<reference evidence="3" key="1">
    <citation type="submission" date="2023-07" db="EMBL/GenBank/DDBJ databases">
        <authorList>
            <person name="Kim M.K."/>
        </authorList>
    </citation>
    <scope>NUCLEOTIDE SEQUENCE</scope>
    <source>
        <strain evidence="3">CA1-15</strain>
    </source>
</reference>
<dbReference type="CDD" id="cd10448">
    <property type="entry name" value="GIY-YIG_unchar_3"/>
    <property type="match status" value="1"/>
</dbReference>
<comment type="similarity">
    <text evidence="1">Belongs to the UPF0213 family.</text>
</comment>
<sequence>MREVSPSIYILASGHYGTLYTGVTSNLLGRIIQHREGTFDGFTKKHGVKRLVWFELADTMEAAILREKRIKKWLREWKIALIERDNPQWEDLAIGLGLSPLA</sequence>
<evidence type="ECO:0000256" key="1">
    <source>
        <dbReference type="ARBA" id="ARBA00007435"/>
    </source>
</evidence>
<evidence type="ECO:0000313" key="3">
    <source>
        <dbReference type="EMBL" id="MDO7844662.1"/>
    </source>
</evidence>
<dbReference type="Pfam" id="PF01541">
    <property type="entry name" value="GIY-YIG"/>
    <property type="match status" value="1"/>
</dbReference>
<dbReference type="Proteomes" id="UP001176468">
    <property type="component" value="Unassembled WGS sequence"/>
</dbReference>
<dbReference type="PANTHER" id="PTHR34477:SF5">
    <property type="entry name" value="BSL5627 PROTEIN"/>
    <property type="match status" value="1"/>
</dbReference>
<feature type="domain" description="GIY-YIG" evidence="2">
    <location>
        <begin position="4"/>
        <end position="80"/>
    </location>
</feature>
<dbReference type="SUPFAM" id="SSF82771">
    <property type="entry name" value="GIY-YIG endonuclease"/>
    <property type="match status" value="1"/>
</dbReference>
<dbReference type="InterPro" id="IPR035901">
    <property type="entry name" value="GIY-YIG_endonuc_sf"/>
</dbReference>
<dbReference type="RefSeq" id="WP_304563058.1">
    <property type="nucleotide sequence ID" value="NZ_JAUQSZ010000018.1"/>
</dbReference>
<dbReference type="InterPro" id="IPR000305">
    <property type="entry name" value="GIY-YIG_endonuc"/>
</dbReference>
<gene>
    <name evidence="3" type="ORF">Q5H94_20185</name>
</gene>
<protein>
    <submittedName>
        <fullName evidence="3">GIY-YIG nuclease family protein</fullName>
    </submittedName>
</protein>
<keyword evidence="4" id="KW-1185">Reference proteome</keyword>
<name>A0ABT9A487_9SPHN</name>
<dbReference type="Gene3D" id="3.40.1440.10">
    <property type="entry name" value="GIY-YIG endonuclease"/>
    <property type="match status" value="1"/>
</dbReference>
<evidence type="ECO:0000313" key="4">
    <source>
        <dbReference type="Proteomes" id="UP001176468"/>
    </source>
</evidence>
<dbReference type="InterPro" id="IPR050190">
    <property type="entry name" value="UPF0213_domain"/>
</dbReference>
<dbReference type="PANTHER" id="PTHR34477">
    <property type="entry name" value="UPF0213 PROTEIN YHBQ"/>
    <property type="match status" value="1"/>
</dbReference>
<dbReference type="EMBL" id="JAUQSZ010000018">
    <property type="protein sequence ID" value="MDO7844662.1"/>
    <property type="molecule type" value="Genomic_DNA"/>
</dbReference>
<proteinExistence type="inferred from homology"/>
<organism evidence="3 4">
    <name type="scientific">Sphingomonas immobilis</name>
    <dbReference type="NCBI Taxonomy" id="3063997"/>
    <lineage>
        <taxon>Bacteria</taxon>
        <taxon>Pseudomonadati</taxon>
        <taxon>Pseudomonadota</taxon>
        <taxon>Alphaproteobacteria</taxon>
        <taxon>Sphingomonadales</taxon>
        <taxon>Sphingomonadaceae</taxon>
        <taxon>Sphingomonas</taxon>
    </lineage>
</organism>
<accession>A0ABT9A487</accession>
<dbReference type="PROSITE" id="PS50164">
    <property type="entry name" value="GIY_YIG"/>
    <property type="match status" value="1"/>
</dbReference>